<dbReference type="InterPro" id="IPR016193">
    <property type="entry name" value="Cytidine_deaminase-like"/>
</dbReference>
<dbReference type="SMART" id="SM00798">
    <property type="entry name" value="AICARFT_IMPCHas"/>
    <property type="match status" value="1"/>
</dbReference>
<dbReference type="GO" id="GO:0003937">
    <property type="term" value="F:IMP cyclohydrolase activity"/>
    <property type="evidence" value="ECO:0007669"/>
    <property type="project" value="InterPro"/>
</dbReference>
<dbReference type="SUPFAM" id="SSF53927">
    <property type="entry name" value="Cytidine deaminase-like"/>
    <property type="match status" value="1"/>
</dbReference>
<dbReference type="PANTHER" id="PTHR11692">
    <property type="entry name" value="BIFUNCTIONAL PURINE BIOSYNTHESIS PROTEIN PURH"/>
    <property type="match status" value="1"/>
</dbReference>
<proteinExistence type="predicted"/>
<dbReference type="InterPro" id="IPR024051">
    <property type="entry name" value="AICAR_Tfase_dup_dom_sf"/>
</dbReference>
<sequence>MCDLILGDKLPPSFTVPLSLKCTLRYGENPHQKAAFYDDKSLSLVNAGGIATAIQYHGKVREVHWVYHIWLSLLCWAFLSKLFSGLIQEMSYNNYLDADAAWNCVSEFKNPTCVIVKHTNPCGVASRPDILEAYRLAVKADPVSAFGGIVAFNTAVDEDLAKEIREFRSPTDGSTRMFYEIVVAPKYTEKGLEILRGKSKTLRILEAKKSEKGILSLRQVAGGWLAQDSDDLTPEDIKFIVMSERIPQEAELQDAEFAWLCVKHVKSNAIVIAKCSHTQEADCFFLQNNCMLGMGSGQPNRVESLRIAFRKAGEEAKGAALASDAFFPFGKNYETNRHAAAIITALAAWKDAVEEACQNGIGVIAEPGGSIRDGDAVDCCNKYGVSLVFTNVRHFRH</sequence>
<dbReference type="GO" id="GO:0005829">
    <property type="term" value="C:cytosol"/>
    <property type="evidence" value="ECO:0007669"/>
    <property type="project" value="TreeGrafter"/>
</dbReference>
<dbReference type="InterPro" id="IPR002695">
    <property type="entry name" value="PurH-like"/>
</dbReference>
<evidence type="ECO:0000313" key="2">
    <source>
        <dbReference type="Proteomes" id="UP000287651"/>
    </source>
</evidence>
<comment type="caution">
    <text evidence="1">The sequence shown here is derived from an EMBL/GenBank/DDBJ whole genome shotgun (WGS) entry which is preliminary data.</text>
</comment>
<dbReference type="PANTHER" id="PTHR11692:SF0">
    <property type="entry name" value="BIFUNCTIONAL PURINE BIOSYNTHESIS PROTEIN ATIC"/>
    <property type="match status" value="1"/>
</dbReference>
<dbReference type="EMBL" id="AMZH03006748">
    <property type="protein sequence ID" value="RRT63038.1"/>
    <property type="molecule type" value="Genomic_DNA"/>
</dbReference>
<dbReference type="GO" id="GO:0006189">
    <property type="term" value="P:'de novo' IMP biosynthetic process"/>
    <property type="evidence" value="ECO:0007669"/>
    <property type="project" value="TreeGrafter"/>
</dbReference>
<name>A0A426ZGE1_ENSVE</name>
<evidence type="ECO:0000313" key="1">
    <source>
        <dbReference type="EMBL" id="RRT63038.1"/>
    </source>
</evidence>
<dbReference type="GO" id="GO:0004643">
    <property type="term" value="F:phosphoribosylaminoimidazolecarboxamide formyltransferase activity"/>
    <property type="evidence" value="ECO:0007669"/>
    <property type="project" value="InterPro"/>
</dbReference>
<reference evidence="1 2" key="1">
    <citation type="journal article" date="2014" name="Agronomy (Basel)">
        <title>A Draft Genome Sequence for Ensete ventricosum, the Drought-Tolerant Tree Against Hunger.</title>
        <authorList>
            <person name="Harrison J."/>
            <person name="Moore K.A."/>
            <person name="Paszkiewicz K."/>
            <person name="Jones T."/>
            <person name="Grant M."/>
            <person name="Ambacheew D."/>
            <person name="Muzemil S."/>
            <person name="Studholme D.J."/>
        </authorList>
    </citation>
    <scope>NUCLEOTIDE SEQUENCE [LARGE SCALE GENOMIC DNA]</scope>
</reference>
<protein>
    <recommendedName>
        <fullName evidence="3">IMP cyclohydrolase</fullName>
    </recommendedName>
</protein>
<dbReference type="Pfam" id="PF01808">
    <property type="entry name" value="AICARFT_IMPCHas"/>
    <property type="match status" value="2"/>
</dbReference>
<gene>
    <name evidence="1" type="ORF">B296_00043009</name>
</gene>
<evidence type="ECO:0008006" key="3">
    <source>
        <dbReference type="Google" id="ProtNLM"/>
    </source>
</evidence>
<dbReference type="AlphaFoldDB" id="A0A426ZGE1"/>
<organism evidence="1 2">
    <name type="scientific">Ensete ventricosum</name>
    <name type="common">Abyssinian banana</name>
    <name type="synonym">Musa ensete</name>
    <dbReference type="NCBI Taxonomy" id="4639"/>
    <lineage>
        <taxon>Eukaryota</taxon>
        <taxon>Viridiplantae</taxon>
        <taxon>Streptophyta</taxon>
        <taxon>Embryophyta</taxon>
        <taxon>Tracheophyta</taxon>
        <taxon>Spermatophyta</taxon>
        <taxon>Magnoliopsida</taxon>
        <taxon>Liliopsida</taxon>
        <taxon>Zingiberales</taxon>
        <taxon>Musaceae</taxon>
        <taxon>Ensete</taxon>
    </lineage>
</organism>
<dbReference type="Proteomes" id="UP000287651">
    <property type="component" value="Unassembled WGS sequence"/>
</dbReference>
<dbReference type="Gene3D" id="3.40.140.20">
    <property type="match status" value="2"/>
</dbReference>
<accession>A0A426ZGE1</accession>